<dbReference type="PANTHER" id="PTHR15503">
    <property type="entry name" value="LDOC1 RELATED"/>
    <property type="match status" value="1"/>
</dbReference>
<proteinExistence type="predicted"/>
<keyword evidence="2" id="KW-0812">Transmembrane</keyword>
<gene>
    <name evidence="4" type="ORF">M9458_055656</name>
</gene>
<dbReference type="GO" id="GO:0008270">
    <property type="term" value="F:zinc ion binding"/>
    <property type="evidence" value="ECO:0007669"/>
    <property type="project" value="UniProtKB-KW"/>
</dbReference>
<keyword evidence="2" id="KW-0472">Membrane</keyword>
<dbReference type="InterPro" id="IPR001878">
    <property type="entry name" value="Znf_CCHC"/>
</dbReference>
<keyword evidence="1" id="KW-0863">Zinc-finger</keyword>
<evidence type="ECO:0000313" key="4">
    <source>
        <dbReference type="EMBL" id="KAL0149041.1"/>
    </source>
</evidence>
<reference evidence="4 5" key="1">
    <citation type="submission" date="2024-05" db="EMBL/GenBank/DDBJ databases">
        <title>Genome sequencing and assembly of Indian major carp, Cirrhinus mrigala (Hamilton, 1822).</title>
        <authorList>
            <person name="Mohindra V."/>
            <person name="Chowdhury L.M."/>
            <person name="Lal K."/>
            <person name="Jena J.K."/>
        </authorList>
    </citation>
    <scope>NUCLEOTIDE SEQUENCE [LARGE SCALE GENOMIC DNA]</scope>
    <source>
        <strain evidence="4">CM1030</strain>
        <tissue evidence="4">Blood</tissue>
    </source>
</reference>
<dbReference type="Proteomes" id="UP001529510">
    <property type="component" value="Unassembled WGS sequence"/>
</dbReference>
<protein>
    <recommendedName>
        <fullName evidence="3">CCHC-type domain-containing protein</fullName>
    </recommendedName>
</protein>
<sequence>MQGLHTATDFALRLPFGLFDDTVEDFAQQFLAVQNQTGVIKHILPRHDSTKPSCARPFVCPSPRVPSCGPYICSAHGNTEGGNPLAGMLMALRERRSPCPRVILSPPAKRQSNPDTGNLEMGGIFVSDALPPQIRTWGMKVPPPRDQEEKLPHRRYISNCSIDPACAQAGGLVSVSQAVSLIDPDDMTPGVHPEIAVLLVKKPVPPAEMKLGFYRPNFIVANPTPHVSRHVVVNMDVFMASVDITSPFLPSEKRVTDPLWLPPITTRGSYHRSIRFISDSISHSPVPGADRRLRSIVANPFVSELCLSAACLVTLASFIGFTLFDRCLPRSSRLDSVAVIGLSTLLSLPLLTQICLFMSLTLIKLHMDPNHADSSLQKTSPPTDPATVYQLTTELYAQASVLTTHQQQLNRLTTLTEELVMMLQALRAPSAEPAISHSSLPTHTRYIPLPPQARGWLSRINLTEHLLNFLKEVFEHSADGKEVGEQLLQLCQGKNTAADYALAFRTLAAQTGWLDDPLKLLFRKGLNAELQSELACRDEGKSLAQFIDLAIRVDNLIRAHRPQRPLTSSVSTSSPPLESEPMQLGVTHISSEERERRIQKHLCLYCGLPGHMRSSCPTHPSRKTAVVSSGFRSPCIEIPVILKFGNKVVHITALVDSGAAGNFIDCDFARTHTIPLFPCASHLAVAAVDGRPLGSRQIQHTTDDLTLCAGALHNSPIRHINL</sequence>
<dbReference type="SUPFAM" id="SSF57756">
    <property type="entry name" value="Retrovirus zinc finger-like domains"/>
    <property type="match status" value="1"/>
</dbReference>
<dbReference type="InterPro" id="IPR036875">
    <property type="entry name" value="Znf_CCHC_sf"/>
</dbReference>
<accession>A0ABD0MKJ5</accession>
<dbReference type="AlphaFoldDB" id="A0ABD0MKJ5"/>
<dbReference type="PANTHER" id="PTHR15503:SF22">
    <property type="entry name" value="TRANSPOSON TY3-I GAG POLYPROTEIN"/>
    <property type="match status" value="1"/>
</dbReference>
<keyword evidence="2" id="KW-1133">Transmembrane helix</keyword>
<feature type="domain" description="CCHC-type" evidence="3">
    <location>
        <begin position="603"/>
        <end position="617"/>
    </location>
</feature>
<dbReference type="PROSITE" id="PS50158">
    <property type="entry name" value="ZF_CCHC"/>
    <property type="match status" value="1"/>
</dbReference>
<keyword evidence="5" id="KW-1185">Reference proteome</keyword>
<comment type="caution">
    <text evidence="4">The sequence shown here is derived from an EMBL/GenBank/DDBJ whole genome shotgun (WGS) entry which is preliminary data.</text>
</comment>
<dbReference type="EMBL" id="JAMKFB020000556">
    <property type="protein sequence ID" value="KAL0149041.1"/>
    <property type="molecule type" value="Genomic_DNA"/>
</dbReference>
<keyword evidence="1" id="KW-0479">Metal-binding</keyword>
<evidence type="ECO:0000256" key="2">
    <source>
        <dbReference type="SAM" id="Phobius"/>
    </source>
</evidence>
<dbReference type="InterPro" id="IPR032567">
    <property type="entry name" value="RTL1-rel"/>
</dbReference>
<name>A0ABD0MKJ5_CIRMR</name>
<organism evidence="4 5">
    <name type="scientific">Cirrhinus mrigala</name>
    <name type="common">Mrigala</name>
    <dbReference type="NCBI Taxonomy" id="683832"/>
    <lineage>
        <taxon>Eukaryota</taxon>
        <taxon>Metazoa</taxon>
        <taxon>Chordata</taxon>
        <taxon>Craniata</taxon>
        <taxon>Vertebrata</taxon>
        <taxon>Euteleostomi</taxon>
        <taxon>Actinopterygii</taxon>
        <taxon>Neopterygii</taxon>
        <taxon>Teleostei</taxon>
        <taxon>Ostariophysi</taxon>
        <taxon>Cypriniformes</taxon>
        <taxon>Cyprinidae</taxon>
        <taxon>Labeoninae</taxon>
        <taxon>Labeonini</taxon>
        <taxon>Cirrhinus</taxon>
    </lineage>
</organism>
<evidence type="ECO:0000259" key="3">
    <source>
        <dbReference type="PROSITE" id="PS50158"/>
    </source>
</evidence>
<feature type="transmembrane region" description="Helical" evidence="2">
    <location>
        <begin position="336"/>
        <end position="360"/>
    </location>
</feature>
<evidence type="ECO:0000256" key="1">
    <source>
        <dbReference type="PROSITE-ProRule" id="PRU00047"/>
    </source>
</evidence>
<feature type="transmembrane region" description="Helical" evidence="2">
    <location>
        <begin position="301"/>
        <end position="324"/>
    </location>
</feature>
<evidence type="ECO:0000313" key="5">
    <source>
        <dbReference type="Proteomes" id="UP001529510"/>
    </source>
</evidence>
<keyword evidence="1" id="KW-0862">Zinc</keyword>